<accession>A0A4P9ZDF2</accession>
<keyword evidence="6" id="KW-0256">Endoplasmic reticulum</keyword>
<dbReference type="Pfam" id="PF21365">
    <property type="entry name" value="Glyco_hydro_31_3rd"/>
    <property type="match status" value="1"/>
</dbReference>
<dbReference type="GO" id="GO:0006491">
    <property type="term" value="P:N-glycan processing"/>
    <property type="evidence" value="ECO:0007669"/>
    <property type="project" value="TreeGrafter"/>
</dbReference>
<dbReference type="InterPro" id="IPR013780">
    <property type="entry name" value="Glyco_hydro_b"/>
</dbReference>
<dbReference type="InterPro" id="IPR011013">
    <property type="entry name" value="Gal_mutarotase_sf_dom"/>
</dbReference>
<keyword evidence="16" id="KW-1185">Reference proteome</keyword>
<evidence type="ECO:0000256" key="4">
    <source>
        <dbReference type="ARBA" id="ARBA00022729"/>
    </source>
</evidence>
<gene>
    <name evidence="15" type="ORF">METBISCDRAFT_30487</name>
</gene>
<evidence type="ECO:0000256" key="8">
    <source>
        <dbReference type="ARBA" id="ARBA00023295"/>
    </source>
</evidence>
<dbReference type="InterPro" id="IPR048395">
    <property type="entry name" value="Glyco_hydro_31_C"/>
</dbReference>
<evidence type="ECO:0000256" key="2">
    <source>
        <dbReference type="ARBA" id="ARBA00004833"/>
    </source>
</evidence>
<dbReference type="SUPFAM" id="SSF51011">
    <property type="entry name" value="Glycosyl hydrolase domain"/>
    <property type="match status" value="1"/>
</dbReference>
<dbReference type="GO" id="GO:0017177">
    <property type="term" value="C:glucosidase II complex"/>
    <property type="evidence" value="ECO:0007669"/>
    <property type="project" value="TreeGrafter"/>
</dbReference>
<dbReference type="PROSITE" id="PS51257">
    <property type="entry name" value="PROKAR_LIPOPROTEIN"/>
    <property type="match status" value="1"/>
</dbReference>
<dbReference type="GO" id="GO:0005975">
    <property type="term" value="P:carbohydrate metabolic process"/>
    <property type="evidence" value="ECO:0007669"/>
    <property type="project" value="InterPro"/>
</dbReference>
<keyword evidence="7" id="KW-0325">Glycoprotein</keyword>
<dbReference type="Proteomes" id="UP000268321">
    <property type="component" value="Unassembled WGS sequence"/>
</dbReference>
<organism evidence="15 16">
    <name type="scientific">Metschnikowia bicuspidata</name>
    <dbReference type="NCBI Taxonomy" id="27322"/>
    <lineage>
        <taxon>Eukaryota</taxon>
        <taxon>Fungi</taxon>
        <taxon>Dikarya</taxon>
        <taxon>Ascomycota</taxon>
        <taxon>Saccharomycotina</taxon>
        <taxon>Pichiomycetes</taxon>
        <taxon>Metschnikowiaceae</taxon>
        <taxon>Metschnikowia</taxon>
    </lineage>
</organism>
<feature type="domain" description="Glycosyl hydrolase family 31 C-terminal" evidence="14">
    <location>
        <begin position="688"/>
        <end position="782"/>
    </location>
</feature>
<dbReference type="InterPro" id="IPR017853">
    <property type="entry name" value="GH"/>
</dbReference>
<protein>
    <recommendedName>
        <fullName evidence="9">Glucosidase II subunit alpha</fullName>
    </recommendedName>
</protein>
<dbReference type="PANTHER" id="PTHR22762:SF54">
    <property type="entry name" value="BCDNA.GH04962"/>
    <property type="match status" value="1"/>
</dbReference>
<dbReference type="SUPFAM" id="SSF51445">
    <property type="entry name" value="(Trans)glycosidases"/>
    <property type="match status" value="1"/>
</dbReference>
<feature type="domain" description="Glycoside hydrolase family 31 TIM barrel" evidence="12">
    <location>
        <begin position="351"/>
        <end position="680"/>
    </location>
</feature>
<dbReference type="PANTHER" id="PTHR22762">
    <property type="entry name" value="ALPHA-GLUCOSIDASE"/>
    <property type="match status" value="1"/>
</dbReference>
<evidence type="ECO:0000256" key="10">
    <source>
        <dbReference type="RuleBase" id="RU361185"/>
    </source>
</evidence>
<dbReference type="OrthoDB" id="1334205at2759"/>
<evidence type="ECO:0000259" key="14">
    <source>
        <dbReference type="Pfam" id="PF21365"/>
    </source>
</evidence>
<comment type="pathway">
    <text evidence="2">Glycan metabolism; N-glycan metabolism.</text>
</comment>
<dbReference type="InterPro" id="IPR025887">
    <property type="entry name" value="Glyco_hydro_31_N_dom"/>
</dbReference>
<dbReference type="AlphaFoldDB" id="A0A4P9ZDF2"/>
<keyword evidence="4 11" id="KW-0732">Signal</keyword>
<feature type="signal peptide" evidence="11">
    <location>
        <begin position="1"/>
        <end position="18"/>
    </location>
</feature>
<dbReference type="SUPFAM" id="SSF74650">
    <property type="entry name" value="Galactose mutarotase-like"/>
    <property type="match status" value="1"/>
</dbReference>
<evidence type="ECO:0000256" key="5">
    <source>
        <dbReference type="ARBA" id="ARBA00022801"/>
    </source>
</evidence>
<feature type="chain" id="PRO_5020396451" description="Glucosidase II subunit alpha" evidence="11">
    <location>
        <begin position="19"/>
        <end position="900"/>
    </location>
</feature>
<dbReference type="Pfam" id="PF01055">
    <property type="entry name" value="Glyco_hydro_31_2nd"/>
    <property type="match status" value="1"/>
</dbReference>
<keyword evidence="5 10" id="KW-0378">Hydrolase</keyword>
<evidence type="ECO:0000259" key="12">
    <source>
        <dbReference type="Pfam" id="PF01055"/>
    </source>
</evidence>
<evidence type="ECO:0000256" key="9">
    <source>
        <dbReference type="ARBA" id="ARBA00042895"/>
    </source>
</evidence>
<evidence type="ECO:0000256" key="7">
    <source>
        <dbReference type="ARBA" id="ARBA00023180"/>
    </source>
</evidence>
<comment type="similarity">
    <text evidence="3 10">Belongs to the glycosyl hydrolase 31 family.</text>
</comment>
<evidence type="ECO:0000313" key="16">
    <source>
        <dbReference type="Proteomes" id="UP000268321"/>
    </source>
</evidence>
<dbReference type="Pfam" id="PF13802">
    <property type="entry name" value="Gal_mutarotas_2"/>
    <property type="match status" value="1"/>
</dbReference>
<dbReference type="InterPro" id="IPR000322">
    <property type="entry name" value="Glyco_hydro_31_TIM"/>
</dbReference>
<evidence type="ECO:0000256" key="11">
    <source>
        <dbReference type="SAM" id="SignalP"/>
    </source>
</evidence>
<evidence type="ECO:0000259" key="13">
    <source>
        <dbReference type="Pfam" id="PF13802"/>
    </source>
</evidence>
<feature type="domain" description="Glycoside hydrolase family 31 N-terminal" evidence="13">
    <location>
        <begin position="84"/>
        <end position="308"/>
    </location>
</feature>
<evidence type="ECO:0000256" key="1">
    <source>
        <dbReference type="ARBA" id="ARBA00004240"/>
    </source>
</evidence>
<comment type="subcellular location">
    <subcellularLocation>
        <location evidence="1">Endoplasmic reticulum</location>
    </subcellularLocation>
</comment>
<dbReference type="CDD" id="cd06603">
    <property type="entry name" value="GH31_GANC_GANAB_alpha"/>
    <property type="match status" value="1"/>
</dbReference>
<dbReference type="Gene3D" id="2.60.40.1760">
    <property type="entry name" value="glycosyl hydrolase (family 31)"/>
    <property type="match status" value="1"/>
</dbReference>
<dbReference type="EMBL" id="ML004448">
    <property type="protein sequence ID" value="RKP30977.1"/>
    <property type="molecule type" value="Genomic_DNA"/>
</dbReference>
<evidence type="ECO:0000313" key="15">
    <source>
        <dbReference type="EMBL" id="RKP30977.1"/>
    </source>
</evidence>
<reference evidence="16" key="1">
    <citation type="journal article" date="2018" name="Nat. Microbiol.">
        <title>Leveraging single-cell genomics to expand the fungal tree of life.</title>
        <authorList>
            <person name="Ahrendt S.R."/>
            <person name="Quandt C.A."/>
            <person name="Ciobanu D."/>
            <person name="Clum A."/>
            <person name="Salamov A."/>
            <person name="Andreopoulos B."/>
            <person name="Cheng J.F."/>
            <person name="Woyke T."/>
            <person name="Pelin A."/>
            <person name="Henrissat B."/>
            <person name="Reynolds N.K."/>
            <person name="Benny G.L."/>
            <person name="Smith M.E."/>
            <person name="James T.Y."/>
            <person name="Grigoriev I.V."/>
        </authorList>
    </citation>
    <scope>NUCLEOTIDE SEQUENCE [LARGE SCALE GENOMIC DNA]</scope>
    <source>
        <strain evidence="16">Baker2002</strain>
    </source>
</reference>
<dbReference type="Gene3D" id="2.60.40.1180">
    <property type="entry name" value="Golgi alpha-mannosidase II"/>
    <property type="match status" value="2"/>
</dbReference>
<keyword evidence="8 10" id="KW-0326">Glycosidase</keyword>
<sequence>MRLLSVVLCLHLFAVACAVKHELFKQCSQAGFCARNRHYAHQVAATGLHQYFVHPKDIHVSESGVWGTVIKALSDGRSVPFQFHLLLLEGDSVRFTVTETRKKGAGMLNTRRFDGAAAAAFGADPASKTARFSRKVTRTSHSLAFLYGPHDAYVAELSFAPLRLTVAKNDLPVVVVNERQFLNIEHFRTSEDEAMNRNVQLESDFDLFSDSFADSRADTLPMGPEAVAVDVTLPGCHVAYGIPEHADALSLRDTTDSSAPYRLFNVDVFEYETNSRMAMYGAIPLLLGVAPDASAGIFWVNAADTFVDIDKKHAVRTHWMSENGVLDVVLIVGDTPASVTQRYGVLTGNMQLPPKFTLGYHQCRWNYMSEKDLLDVHSQMDQHQVPYDTIWLDVEYTDKKKYFTWDAEQFPHPGAMISRLDETGRNLVVIVDPHLKTGYDVSEYVVRHGLAMRTCTGEPYKGHCWPGESVWIDSLNPRSQEYWDHMFRNASDSFIGTHENVHIWNDMNEPSVFSGPETTAPRDNLHYGGYEHRSVHNIAGKSFHELTYRALVQRQAQSTRQRPFVLTRSFFAGSQRTAAMWTGDNMARWEYLKISISMVLTMNVVNMPFAGADVGGFFGDPSDELLTRWYQTGIWYPFFRAHAHIDSKRREVYLAVEPHLSAMRDAIRLRYALLPTLYTLFFESSVSGAPVCSPMAFNCPQDVQGYNIDDQFFLGASGLLVKPVTDEGASSVDVYIPADNEIYYDYTNGRFGSTQHAYSAGVVTKNVGLGDIPIFLKGGSVITRQDRYRRSSKLMARDPYTLVVSLSKAGTARGSLYLDDGESFAYENGEYSGAEGLEVERILVVGVRDEVQSVSIHQNGHGWDGAFGQTELLVEIKNPRLRLSSNWTVELVPKVQHDEL</sequence>
<proteinExistence type="inferred from homology"/>
<evidence type="ECO:0000256" key="3">
    <source>
        <dbReference type="ARBA" id="ARBA00007806"/>
    </source>
</evidence>
<dbReference type="GO" id="GO:0030246">
    <property type="term" value="F:carbohydrate binding"/>
    <property type="evidence" value="ECO:0007669"/>
    <property type="project" value="InterPro"/>
</dbReference>
<dbReference type="CDD" id="cd14752">
    <property type="entry name" value="GH31_N"/>
    <property type="match status" value="1"/>
</dbReference>
<name>A0A4P9ZDF2_9ASCO</name>
<dbReference type="GO" id="GO:0090599">
    <property type="term" value="F:alpha-glucosidase activity"/>
    <property type="evidence" value="ECO:0007669"/>
    <property type="project" value="TreeGrafter"/>
</dbReference>
<evidence type="ECO:0000256" key="6">
    <source>
        <dbReference type="ARBA" id="ARBA00022824"/>
    </source>
</evidence>
<dbReference type="Gene3D" id="3.20.20.80">
    <property type="entry name" value="Glycosidases"/>
    <property type="match status" value="2"/>
</dbReference>